<organism evidence="1 2">
    <name type="scientific">Melastoma candidum</name>
    <dbReference type="NCBI Taxonomy" id="119954"/>
    <lineage>
        <taxon>Eukaryota</taxon>
        <taxon>Viridiplantae</taxon>
        <taxon>Streptophyta</taxon>
        <taxon>Embryophyta</taxon>
        <taxon>Tracheophyta</taxon>
        <taxon>Spermatophyta</taxon>
        <taxon>Magnoliopsida</taxon>
        <taxon>eudicotyledons</taxon>
        <taxon>Gunneridae</taxon>
        <taxon>Pentapetalae</taxon>
        <taxon>rosids</taxon>
        <taxon>malvids</taxon>
        <taxon>Myrtales</taxon>
        <taxon>Melastomataceae</taxon>
        <taxon>Melastomatoideae</taxon>
        <taxon>Melastomateae</taxon>
        <taxon>Melastoma</taxon>
    </lineage>
</organism>
<accession>A0ACB9P4B8</accession>
<keyword evidence="2" id="KW-1185">Reference proteome</keyword>
<sequence length="380" mass="42605">MQQLQQLLEQFLACRPTGEAKVNRVMFAALNPIVKESFQICGEMTAIVALLINRFADFDVPNSMKVYEIFCRVQKQVEDLYRFYSWCKHVGIAHTSEYPEVDLVSQKKLDLIDEFIRDKLDEAQRERAGRIERKHEEIQTTEPDDAAEQDLFSIKALPPPEGFNETMVQGCNIEQGENRENAQQEADLLGLGSDPVTGQDQGDILALALFGDAGPGAAPTWEAFSDNRNKADWETALVQSLSNLSNRRTTMGGGFDMLLLNGMYQHGMWAAVANTNSMGRASSIAYCSDGRSQSILALPAPLTPNERTPNFFADPFVPSVTIMPPLYVQMSDMEKKQQLLVEEQLLWQRYTRDGLPGWLGSAQLQANQHTMGGYGYQKSY</sequence>
<protein>
    <submittedName>
        <fullName evidence="1">Uncharacterized protein</fullName>
    </submittedName>
</protein>
<name>A0ACB9P4B8_9MYRT</name>
<dbReference type="Proteomes" id="UP001057402">
    <property type="component" value="Chromosome 7"/>
</dbReference>
<comment type="caution">
    <text evidence="1">The sequence shown here is derived from an EMBL/GenBank/DDBJ whole genome shotgun (WGS) entry which is preliminary data.</text>
</comment>
<proteinExistence type="predicted"/>
<evidence type="ECO:0000313" key="1">
    <source>
        <dbReference type="EMBL" id="KAI4342016.1"/>
    </source>
</evidence>
<evidence type="ECO:0000313" key="2">
    <source>
        <dbReference type="Proteomes" id="UP001057402"/>
    </source>
</evidence>
<dbReference type="EMBL" id="CM042886">
    <property type="protein sequence ID" value="KAI4342016.1"/>
    <property type="molecule type" value="Genomic_DNA"/>
</dbReference>
<gene>
    <name evidence="1" type="ORF">MLD38_026679</name>
</gene>
<reference evidence="2" key="1">
    <citation type="journal article" date="2023" name="Front. Plant Sci.">
        <title>Chromosomal-level genome assembly of Melastoma candidum provides insights into trichome evolution.</title>
        <authorList>
            <person name="Zhong Y."/>
            <person name="Wu W."/>
            <person name="Sun C."/>
            <person name="Zou P."/>
            <person name="Liu Y."/>
            <person name="Dai S."/>
            <person name="Zhou R."/>
        </authorList>
    </citation>
    <scope>NUCLEOTIDE SEQUENCE [LARGE SCALE GENOMIC DNA]</scope>
</reference>